<feature type="non-terminal residue" evidence="1">
    <location>
        <position position="38"/>
    </location>
</feature>
<proteinExistence type="predicted"/>
<comment type="caution">
    <text evidence="1">The sequence shown here is derived from an EMBL/GenBank/DDBJ whole genome shotgun (WGS) entry which is preliminary data.</text>
</comment>
<dbReference type="AlphaFoldDB" id="X1LU86"/>
<sequence length="38" mass="4468">MLIIVHITATDSYGVYFDTDIIWAERFLDINITKCKTF</sequence>
<evidence type="ECO:0000313" key="1">
    <source>
        <dbReference type="EMBL" id="GAI22932.1"/>
    </source>
</evidence>
<dbReference type="EMBL" id="BARV01018727">
    <property type="protein sequence ID" value="GAI22932.1"/>
    <property type="molecule type" value="Genomic_DNA"/>
</dbReference>
<organism evidence="1">
    <name type="scientific">marine sediment metagenome</name>
    <dbReference type="NCBI Taxonomy" id="412755"/>
    <lineage>
        <taxon>unclassified sequences</taxon>
        <taxon>metagenomes</taxon>
        <taxon>ecological metagenomes</taxon>
    </lineage>
</organism>
<accession>X1LU86</accession>
<gene>
    <name evidence="1" type="ORF">S06H3_31606</name>
</gene>
<reference evidence="1" key="1">
    <citation type="journal article" date="2014" name="Front. Microbiol.">
        <title>High frequency of phylogenetically diverse reductive dehalogenase-homologous genes in deep subseafloor sedimentary metagenomes.</title>
        <authorList>
            <person name="Kawai M."/>
            <person name="Futagami T."/>
            <person name="Toyoda A."/>
            <person name="Takaki Y."/>
            <person name="Nishi S."/>
            <person name="Hori S."/>
            <person name="Arai W."/>
            <person name="Tsubouchi T."/>
            <person name="Morono Y."/>
            <person name="Uchiyama I."/>
            <person name="Ito T."/>
            <person name="Fujiyama A."/>
            <person name="Inagaki F."/>
            <person name="Takami H."/>
        </authorList>
    </citation>
    <scope>NUCLEOTIDE SEQUENCE</scope>
    <source>
        <strain evidence="1">Expedition CK06-06</strain>
    </source>
</reference>
<name>X1LU86_9ZZZZ</name>
<protein>
    <submittedName>
        <fullName evidence="1">Uncharacterized protein</fullName>
    </submittedName>
</protein>